<feature type="transmembrane region" description="Helical" evidence="1">
    <location>
        <begin position="78"/>
        <end position="101"/>
    </location>
</feature>
<organism evidence="2 3">
    <name type="scientific">Sphaeramia orbicularis</name>
    <name type="common">orbiculate cardinalfish</name>
    <dbReference type="NCBI Taxonomy" id="375764"/>
    <lineage>
        <taxon>Eukaryota</taxon>
        <taxon>Metazoa</taxon>
        <taxon>Chordata</taxon>
        <taxon>Craniata</taxon>
        <taxon>Vertebrata</taxon>
        <taxon>Euteleostomi</taxon>
        <taxon>Actinopterygii</taxon>
        <taxon>Neopterygii</taxon>
        <taxon>Teleostei</taxon>
        <taxon>Neoteleostei</taxon>
        <taxon>Acanthomorphata</taxon>
        <taxon>Gobiaria</taxon>
        <taxon>Kurtiformes</taxon>
        <taxon>Apogonoidei</taxon>
        <taxon>Apogonidae</taxon>
        <taxon>Apogoninae</taxon>
        <taxon>Sphaeramia</taxon>
    </lineage>
</organism>
<protein>
    <submittedName>
        <fullName evidence="2">Uncharacterized protein</fullName>
    </submittedName>
</protein>
<keyword evidence="1" id="KW-0812">Transmembrane</keyword>
<accession>A0A672YY74</accession>
<dbReference type="Ensembl" id="ENSSORT00005009834.1">
    <property type="protein sequence ID" value="ENSSORP00005009515.1"/>
    <property type="gene ID" value="ENSSORG00005005207.1"/>
</dbReference>
<reference evidence="2" key="2">
    <citation type="submission" date="2025-08" db="UniProtKB">
        <authorList>
            <consortium name="Ensembl"/>
        </authorList>
    </citation>
    <scope>IDENTIFICATION</scope>
</reference>
<evidence type="ECO:0000256" key="1">
    <source>
        <dbReference type="SAM" id="Phobius"/>
    </source>
</evidence>
<dbReference type="Proteomes" id="UP000472271">
    <property type="component" value="Chromosome 4"/>
</dbReference>
<keyword evidence="3" id="KW-1185">Reference proteome</keyword>
<name>A0A672YY74_9TELE</name>
<keyword evidence="1" id="KW-1133">Transmembrane helix</keyword>
<dbReference type="AlphaFoldDB" id="A0A672YY74"/>
<sequence>QCTHSDCVPSSSLHQHRIEALQGLHQSAGYIFSGLCTKQYTCSLTLPSLPCSLFQWNLVCDSAWKVHIAKFSLLVGSIFGYLVMGVMADWYAASSVLLFLLCSQDGDLQKLEEPSDPYSTFWSLC</sequence>
<evidence type="ECO:0000313" key="2">
    <source>
        <dbReference type="Ensembl" id="ENSSORP00005009515.1"/>
    </source>
</evidence>
<dbReference type="InParanoid" id="A0A672YY74"/>
<keyword evidence="1" id="KW-0472">Membrane</keyword>
<proteinExistence type="predicted"/>
<reference evidence="2" key="3">
    <citation type="submission" date="2025-09" db="UniProtKB">
        <authorList>
            <consortium name="Ensembl"/>
        </authorList>
    </citation>
    <scope>IDENTIFICATION</scope>
</reference>
<reference evidence="2" key="1">
    <citation type="submission" date="2019-06" db="EMBL/GenBank/DDBJ databases">
        <authorList>
            <consortium name="Wellcome Sanger Institute Data Sharing"/>
        </authorList>
    </citation>
    <scope>NUCLEOTIDE SEQUENCE [LARGE SCALE GENOMIC DNA]</scope>
</reference>
<evidence type="ECO:0000313" key="3">
    <source>
        <dbReference type="Proteomes" id="UP000472271"/>
    </source>
</evidence>